<dbReference type="Proteomes" id="UP000034704">
    <property type="component" value="Unassembled WGS sequence"/>
</dbReference>
<gene>
    <name evidence="1" type="ORF">UV12_C0006G0026</name>
</gene>
<name>A0A0G0ZFX8_9BACT</name>
<dbReference type="InterPro" id="IPR026349">
    <property type="entry name" value="CHP04255"/>
</dbReference>
<dbReference type="EMBL" id="LCDG01000006">
    <property type="protein sequence ID" value="KKS47602.1"/>
    <property type="molecule type" value="Genomic_DNA"/>
</dbReference>
<accession>A0A0G0ZFX8</accession>
<organism evidence="1 2">
    <name type="scientific">Candidatus Nomurabacteria bacterium GW2011_GWC2_42_20</name>
    <dbReference type="NCBI Taxonomy" id="1618756"/>
    <lineage>
        <taxon>Bacteria</taxon>
        <taxon>Candidatus Nomuraibacteriota</taxon>
    </lineage>
</organism>
<reference evidence="1 2" key="1">
    <citation type="journal article" date="2015" name="Nature">
        <title>rRNA introns, odd ribosomes, and small enigmatic genomes across a large radiation of phyla.</title>
        <authorList>
            <person name="Brown C.T."/>
            <person name="Hug L.A."/>
            <person name="Thomas B.C."/>
            <person name="Sharon I."/>
            <person name="Castelle C.J."/>
            <person name="Singh A."/>
            <person name="Wilkins M.J."/>
            <person name="Williams K.H."/>
            <person name="Banfield J.F."/>
        </authorList>
    </citation>
    <scope>NUCLEOTIDE SEQUENCE [LARGE SCALE GENOMIC DNA]</scope>
</reference>
<dbReference type="NCBIfam" id="TIGR04255">
    <property type="entry name" value="sporadTIGR04255"/>
    <property type="match status" value="1"/>
</dbReference>
<proteinExistence type="predicted"/>
<evidence type="ECO:0008006" key="3">
    <source>
        <dbReference type="Google" id="ProtNLM"/>
    </source>
</evidence>
<dbReference type="AlphaFoldDB" id="A0A0G0ZFX8"/>
<dbReference type="STRING" id="1618756.UV12_C0006G0026"/>
<sequence length="256" mass="30161">MNTKKNKASYKQNFLDKVVLRLDFEQIELKNLSSFSTKIKGDFPFQEQKDAIKGKLEFDLKKNSVQNDTSSVKVWEFLSATRKKKLTISGDFIIIEYGDRSYKDKNELMKDCDTVIRDFVGTFDITTINRLGLRYINRVDLNFIKTNFNWSDYIAENLLGAVKFGGKTKKMISRAMTQLDLKYDEADLRFRYGIWNQDHPNENTRKEFILDYDCFSRFPLSSEDVIAETVRNYNVFIQDLFEMSIKPELRKLMSKK</sequence>
<comment type="caution">
    <text evidence="1">The sequence shown here is derived from an EMBL/GenBank/DDBJ whole genome shotgun (WGS) entry which is preliminary data.</text>
</comment>
<evidence type="ECO:0000313" key="2">
    <source>
        <dbReference type="Proteomes" id="UP000034704"/>
    </source>
</evidence>
<evidence type="ECO:0000313" key="1">
    <source>
        <dbReference type="EMBL" id="KKS47602.1"/>
    </source>
</evidence>
<protein>
    <recommendedName>
        <fullName evidence="3">TIGR04255 family protein</fullName>
    </recommendedName>
</protein>